<proteinExistence type="predicted"/>
<sequence length="48" mass="5508">MMILVDHPTLLRSTFFRSLSAINSPFCAKADHFALKLIHKYQASVQKM</sequence>
<dbReference type="Proteomes" id="UP000217277">
    <property type="component" value="Chromosome I"/>
</dbReference>
<organism evidence="1 2">
    <name type="scientific">Pseudoalteromonas agarivorans DSM 14585</name>
    <dbReference type="NCBI Taxonomy" id="1312369"/>
    <lineage>
        <taxon>Bacteria</taxon>
        <taxon>Pseudomonadati</taxon>
        <taxon>Pseudomonadota</taxon>
        <taxon>Gammaproteobacteria</taxon>
        <taxon>Alteromonadales</taxon>
        <taxon>Pseudoalteromonadaceae</taxon>
        <taxon>Pseudoalteromonas</taxon>
    </lineage>
</organism>
<accession>A0ACA8E0Z3</accession>
<dbReference type="EMBL" id="CP011011">
    <property type="protein sequence ID" value="ATC83988.1"/>
    <property type="molecule type" value="Genomic_DNA"/>
</dbReference>
<name>A0ACA8E0Z3_9GAMM</name>
<gene>
    <name evidence="1" type="ORF">PAGA_a3924</name>
</gene>
<protein>
    <submittedName>
        <fullName evidence="1">Uncharacterized protein</fullName>
    </submittedName>
</protein>
<evidence type="ECO:0000313" key="2">
    <source>
        <dbReference type="Proteomes" id="UP000217277"/>
    </source>
</evidence>
<keyword evidence="2" id="KW-1185">Reference proteome</keyword>
<evidence type="ECO:0000313" key="1">
    <source>
        <dbReference type="EMBL" id="ATC83988.1"/>
    </source>
</evidence>
<reference evidence="1" key="1">
    <citation type="submission" date="2015-03" db="EMBL/GenBank/DDBJ databases">
        <authorList>
            <person name="Xie B.-B."/>
            <person name="Rong J.-C."/>
            <person name="Qin Q.-L."/>
            <person name="Zhang Y.-Z."/>
        </authorList>
    </citation>
    <scope>NUCLEOTIDE SEQUENCE</scope>
    <source>
        <strain evidence="1">DSM 14585</strain>
    </source>
</reference>